<dbReference type="Pfam" id="PF02770">
    <property type="entry name" value="Acyl-CoA_dh_M"/>
    <property type="match status" value="1"/>
</dbReference>
<evidence type="ECO:0000256" key="3">
    <source>
        <dbReference type="ARBA" id="ARBA00022630"/>
    </source>
</evidence>
<keyword evidence="3 6" id="KW-0285">Flavoprotein</keyword>
<evidence type="ECO:0000256" key="4">
    <source>
        <dbReference type="ARBA" id="ARBA00022827"/>
    </source>
</evidence>
<protein>
    <submittedName>
        <fullName evidence="10">Acyl-CoA dehydrogenase family protein</fullName>
    </submittedName>
</protein>
<comment type="similarity">
    <text evidence="2 6">Belongs to the acyl-CoA dehydrogenase family.</text>
</comment>
<dbReference type="Gene3D" id="2.40.110.10">
    <property type="entry name" value="Butyryl-CoA Dehydrogenase, subunit A, domain 2"/>
    <property type="match status" value="1"/>
</dbReference>
<dbReference type="CDD" id="cd00567">
    <property type="entry name" value="ACAD"/>
    <property type="match status" value="1"/>
</dbReference>
<dbReference type="InterPro" id="IPR009100">
    <property type="entry name" value="AcylCoA_DH/oxidase_NM_dom_sf"/>
</dbReference>
<dbReference type="InterPro" id="IPR013786">
    <property type="entry name" value="AcylCoA_DH/ox_N"/>
</dbReference>
<dbReference type="InterPro" id="IPR006091">
    <property type="entry name" value="Acyl-CoA_Oxase/DH_mid-dom"/>
</dbReference>
<dbReference type="Gene3D" id="1.10.540.10">
    <property type="entry name" value="Acyl-CoA dehydrogenase/oxidase, N-terminal domain"/>
    <property type="match status" value="1"/>
</dbReference>
<proteinExistence type="inferred from homology"/>
<dbReference type="Pfam" id="PF00441">
    <property type="entry name" value="Acyl-CoA_dh_1"/>
    <property type="match status" value="1"/>
</dbReference>
<dbReference type="PANTHER" id="PTHR48083:SF2">
    <property type="entry name" value="MEDIUM-CHAIN SPECIFIC ACYL-COA DEHYDROGENASE, MITOCHONDRIAL"/>
    <property type="match status" value="1"/>
</dbReference>
<dbReference type="EMBL" id="BAAAZY010000024">
    <property type="protein sequence ID" value="GAA4080991.1"/>
    <property type="molecule type" value="Genomic_DNA"/>
</dbReference>
<reference evidence="11" key="1">
    <citation type="journal article" date="2019" name="Int. J. Syst. Evol. Microbiol.">
        <title>The Global Catalogue of Microorganisms (GCM) 10K type strain sequencing project: providing services to taxonomists for standard genome sequencing and annotation.</title>
        <authorList>
            <consortium name="The Broad Institute Genomics Platform"/>
            <consortium name="The Broad Institute Genome Sequencing Center for Infectious Disease"/>
            <person name="Wu L."/>
            <person name="Ma J."/>
        </authorList>
    </citation>
    <scope>NUCLEOTIDE SEQUENCE [LARGE SCALE GENOMIC DNA]</scope>
    <source>
        <strain evidence="11">JCM 16925</strain>
    </source>
</reference>
<feature type="domain" description="Acyl-CoA dehydrogenase/oxidase C-terminal" evidence="7">
    <location>
        <begin position="224"/>
        <end position="377"/>
    </location>
</feature>
<dbReference type="Gene3D" id="1.20.140.10">
    <property type="entry name" value="Butyryl-CoA Dehydrogenase, subunit A, domain 3"/>
    <property type="match status" value="1"/>
</dbReference>
<evidence type="ECO:0000256" key="1">
    <source>
        <dbReference type="ARBA" id="ARBA00001974"/>
    </source>
</evidence>
<organism evidence="10 11">
    <name type="scientific">Streptomyces shaanxiensis</name>
    <dbReference type="NCBI Taxonomy" id="653357"/>
    <lineage>
        <taxon>Bacteria</taxon>
        <taxon>Bacillati</taxon>
        <taxon>Actinomycetota</taxon>
        <taxon>Actinomycetes</taxon>
        <taxon>Kitasatosporales</taxon>
        <taxon>Streptomycetaceae</taxon>
        <taxon>Streptomyces</taxon>
    </lineage>
</organism>
<gene>
    <name evidence="10" type="ORF">GCM10022233_71880</name>
</gene>
<evidence type="ECO:0000259" key="9">
    <source>
        <dbReference type="Pfam" id="PF02771"/>
    </source>
</evidence>
<feature type="domain" description="Acyl-CoA dehydrogenase/oxidase N-terminal" evidence="9">
    <location>
        <begin position="20"/>
        <end position="116"/>
    </location>
</feature>
<dbReference type="InterPro" id="IPR050741">
    <property type="entry name" value="Acyl-CoA_dehydrogenase"/>
</dbReference>
<dbReference type="InterPro" id="IPR037069">
    <property type="entry name" value="AcylCoA_DH/ox_N_sf"/>
</dbReference>
<sequence>MDFRLTPRQVQLKVDARALTDFIATYEIQCEEDNGLPADAHAKVRDAVLDAGLQAVNMPAEWGGAGLTIAEQVTVQEELGRLTGALWDMVWRPANALRFCTPEQRERFLVPVIKGERRDCYAVTEPGAGSDPQNLATTATRNDRGWVLNGEKWFVTVGDHADFMIVLAAAGPERAPTLFLVDKDTPGIEMTRVPRWMHTFVYEHPEFTFTDVQVSEDAVLGGVGEGYDITRSWFTEERLMIAARTIGAAERALELARDWAVEREQFGAPISSYQLIQGMLADSAVDIAVNRAYTHQVAWEIDQASAEDRKTLHAKAAIAKLSASEASGRVVDRCLQIHGGRGYDRSYAVERLYRELRVDRIWEGTSEIQRLIIANELVKRGSGVLDLPSA</sequence>
<keyword evidence="5 6" id="KW-0560">Oxidoreductase</keyword>
<evidence type="ECO:0000313" key="11">
    <source>
        <dbReference type="Proteomes" id="UP001499984"/>
    </source>
</evidence>
<dbReference type="PIRSF" id="PIRSF016578">
    <property type="entry name" value="HsaA"/>
    <property type="match status" value="1"/>
</dbReference>
<dbReference type="RefSeq" id="WP_345019418.1">
    <property type="nucleotide sequence ID" value="NZ_BAAAZY010000024.1"/>
</dbReference>
<evidence type="ECO:0000256" key="5">
    <source>
        <dbReference type="ARBA" id="ARBA00023002"/>
    </source>
</evidence>
<evidence type="ECO:0000259" key="8">
    <source>
        <dbReference type="Pfam" id="PF02770"/>
    </source>
</evidence>
<evidence type="ECO:0000313" key="10">
    <source>
        <dbReference type="EMBL" id="GAA4080991.1"/>
    </source>
</evidence>
<accession>A0ABP7W590</accession>
<dbReference type="Proteomes" id="UP001499984">
    <property type="component" value="Unassembled WGS sequence"/>
</dbReference>
<keyword evidence="11" id="KW-1185">Reference proteome</keyword>
<dbReference type="Pfam" id="PF02771">
    <property type="entry name" value="Acyl-CoA_dh_N"/>
    <property type="match status" value="1"/>
</dbReference>
<keyword evidence="4 6" id="KW-0274">FAD</keyword>
<dbReference type="InterPro" id="IPR046373">
    <property type="entry name" value="Acyl-CoA_Oxase/DH_mid-dom_sf"/>
</dbReference>
<evidence type="ECO:0000256" key="2">
    <source>
        <dbReference type="ARBA" id="ARBA00009347"/>
    </source>
</evidence>
<name>A0ABP7W590_9ACTN</name>
<dbReference type="SUPFAM" id="SSF56645">
    <property type="entry name" value="Acyl-CoA dehydrogenase NM domain-like"/>
    <property type="match status" value="1"/>
</dbReference>
<dbReference type="InterPro" id="IPR009075">
    <property type="entry name" value="AcylCo_DH/oxidase_C"/>
</dbReference>
<evidence type="ECO:0000259" key="7">
    <source>
        <dbReference type="Pfam" id="PF00441"/>
    </source>
</evidence>
<comment type="cofactor">
    <cofactor evidence="1 6">
        <name>FAD</name>
        <dbReference type="ChEBI" id="CHEBI:57692"/>
    </cofactor>
</comment>
<evidence type="ECO:0000256" key="6">
    <source>
        <dbReference type="RuleBase" id="RU362125"/>
    </source>
</evidence>
<dbReference type="PANTHER" id="PTHR48083">
    <property type="entry name" value="MEDIUM-CHAIN SPECIFIC ACYL-COA DEHYDROGENASE, MITOCHONDRIAL-RELATED"/>
    <property type="match status" value="1"/>
</dbReference>
<dbReference type="SUPFAM" id="SSF47203">
    <property type="entry name" value="Acyl-CoA dehydrogenase C-terminal domain-like"/>
    <property type="match status" value="1"/>
</dbReference>
<feature type="domain" description="Acyl-CoA oxidase/dehydrogenase middle" evidence="8">
    <location>
        <begin position="120"/>
        <end position="211"/>
    </location>
</feature>
<dbReference type="InterPro" id="IPR036250">
    <property type="entry name" value="AcylCo_DH-like_C"/>
</dbReference>
<comment type="caution">
    <text evidence="10">The sequence shown here is derived from an EMBL/GenBank/DDBJ whole genome shotgun (WGS) entry which is preliminary data.</text>
</comment>